<feature type="region of interest" description="Disordered" evidence="2">
    <location>
        <begin position="1"/>
        <end position="22"/>
    </location>
</feature>
<dbReference type="Proteomes" id="UP001443914">
    <property type="component" value="Unassembled WGS sequence"/>
</dbReference>
<feature type="region of interest" description="Disordered" evidence="2">
    <location>
        <begin position="593"/>
        <end position="630"/>
    </location>
</feature>
<dbReference type="InterPro" id="IPR021109">
    <property type="entry name" value="Peptidase_aspartic_dom_sf"/>
</dbReference>
<dbReference type="SUPFAM" id="SSF50630">
    <property type="entry name" value="Acid proteases"/>
    <property type="match status" value="1"/>
</dbReference>
<dbReference type="Pfam" id="PF19259">
    <property type="entry name" value="Ty3_capsid"/>
    <property type="match status" value="1"/>
</dbReference>
<name>A0AAW1L014_SAPOF</name>
<dbReference type="Gene3D" id="2.40.70.10">
    <property type="entry name" value="Acid Proteases"/>
    <property type="match status" value="1"/>
</dbReference>
<sequence length="681" mass="76636">MSGQGESGSVVENVAKNPQKNKKESYARFARLEVVVGDHHDTLRGLGDNMDEAMKRLTALEKGKEEMEARLQEVENGGKDLRGEVQGLINTILGSLREELGHLVKENIERLAEIVEGRFQALEGCMEEVKADVLFCRAVVAGSAIIRGAPNTRIPEQPKFSGRRDAREIDTFFWSVERYLNAMGITDDASKINTATMYLVDDACLWWRRREAEMNKGLCQISTWEEFKADFKKQFYPENAREVALRKLRALKHTGTIKDYIKQYSSLLLDIDNLPEDVSLLYFMDGLQRWAEQELRRRNVKSLSEAIAVAESLYELPSDSMKDKFDKRGGEEFGGGEDHQPRGKNKEESKMSKDTWKSKETTFSDGKLKNRDCFLCGGPHLVRECPQRQKLNALALKMDEEESEAKMGALRMVDGEPSRLGAMRLLNSTRVMENKPRVEATTTNEGTSSKYKGHLLTVNGEVNDVRTRVLIDSGATHNYVALRVAKDLGIRYTKSGGELKAVNSSSTPIYGVAYQVPIRLGKWKGRTKFMVVDMDDEDVVLGMEFINSVRPFKLGDRVITITTQGGEVDIKLAREEEDNARIASLRVIKVPRSRHKPRVRGRTNSEGHQGQTQDMSRATSESGHQGTTVTRTSTVLVGENVTGRLLSYRGSRAGRETVSERHNFVGNSRRRKKHLARSGII</sequence>
<feature type="coiled-coil region" evidence="1">
    <location>
        <begin position="50"/>
        <end position="84"/>
    </location>
</feature>
<dbReference type="Pfam" id="PF13975">
    <property type="entry name" value="gag-asp_proteas"/>
    <property type="match status" value="1"/>
</dbReference>
<keyword evidence="1" id="KW-0175">Coiled coil</keyword>
<keyword evidence="5" id="KW-1185">Reference proteome</keyword>
<comment type="caution">
    <text evidence="4">The sequence shown here is derived from an EMBL/GenBank/DDBJ whole genome shotgun (WGS) entry which is preliminary data.</text>
</comment>
<gene>
    <name evidence="4" type="ORF">RND81_05G120200</name>
</gene>
<organism evidence="4 5">
    <name type="scientific">Saponaria officinalis</name>
    <name type="common">Common soapwort</name>
    <name type="synonym">Lychnis saponaria</name>
    <dbReference type="NCBI Taxonomy" id="3572"/>
    <lineage>
        <taxon>Eukaryota</taxon>
        <taxon>Viridiplantae</taxon>
        <taxon>Streptophyta</taxon>
        <taxon>Embryophyta</taxon>
        <taxon>Tracheophyta</taxon>
        <taxon>Spermatophyta</taxon>
        <taxon>Magnoliopsida</taxon>
        <taxon>eudicotyledons</taxon>
        <taxon>Gunneridae</taxon>
        <taxon>Pentapetalae</taxon>
        <taxon>Caryophyllales</taxon>
        <taxon>Caryophyllaceae</taxon>
        <taxon>Caryophylleae</taxon>
        <taxon>Saponaria</taxon>
    </lineage>
</organism>
<reference evidence="4" key="1">
    <citation type="submission" date="2024-03" db="EMBL/GenBank/DDBJ databases">
        <title>WGS assembly of Saponaria officinalis var. Norfolk2.</title>
        <authorList>
            <person name="Jenkins J."/>
            <person name="Shu S."/>
            <person name="Grimwood J."/>
            <person name="Barry K."/>
            <person name="Goodstein D."/>
            <person name="Schmutz J."/>
            <person name="Leebens-Mack J."/>
            <person name="Osbourn A."/>
        </authorList>
    </citation>
    <scope>NUCLEOTIDE SEQUENCE [LARGE SCALE GENOMIC DNA]</scope>
    <source>
        <strain evidence="4">JIC</strain>
    </source>
</reference>
<dbReference type="EMBL" id="JBDFQZ010000005">
    <property type="protein sequence ID" value="KAK9725069.1"/>
    <property type="molecule type" value="Genomic_DNA"/>
</dbReference>
<dbReference type="PANTHER" id="PTHR12917:SF18">
    <property type="entry name" value="DNA DAMAGE-INDUCIBLE PROTEIN 1-LIKE"/>
    <property type="match status" value="1"/>
</dbReference>
<evidence type="ECO:0000259" key="3">
    <source>
        <dbReference type="Pfam" id="PF19259"/>
    </source>
</evidence>
<dbReference type="InterPro" id="IPR045358">
    <property type="entry name" value="Ty3_capsid"/>
</dbReference>
<dbReference type="PANTHER" id="PTHR12917">
    <property type="entry name" value="ASPARTYL PROTEASE DDI-RELATED"/>
    <property type="match status" value="1"/>
</dbReference>
<evidence type="ECO:0000256" key="1">
    <source>
        <dbReference type="SAM" id="Coils"/>
    </source>
</evidence>
<dbReference type="CDD" id="cd00303">
    <property type="entry name" value="retropepsin_like"/>
    <property type="match status" value="1"/>
</dbReference>
<proteinExistence type="predicted"/>
<evidence type="ECO:0000313" key="5">
    <source>
        <dbReference type="Proteomes" id="UP001443914"/>
    </source>
</evidence>
<protein>
    <recommendedName>
        <fullName evidence="3">Ty3 transposon capsid-like protein domain-containing protein</fullName>
    </recommendedName>
</protein>
<accession>A0AAW1L014</accession>
<feature type="domain" description="Ty3 transposon capsid-like protein" evidence="3">
    <location>
        <begin position="151"/>
        <end position="311"/>
    </location>
</feature>
<dbReference type="AlphaFoldDB" id="A0AAW1L014"/>
<evidence type="ECO:0000313" key="4">
    <source>
        <dbReference type="EMBL" id="KAK9725069.1"/>
    </source>
</evidence>
<feature type="region of interest" description="Disordered" evidence="2">
    <location>
        <begin position="321"/>
        <end position="361"/>
    </location>
</feature>
<feature type="compositionally biased region" description="Polar residues" evidence="2">
    <location>
        <begin position="602"/>
        <end position="630"/>
    </location>
</feature>
<evidence type="ECO:0000256" key="2">
    <source>
        <dbReference type="SAM" id="MobiDB-lite"/>
    </source>
</evidence>